<dbReference type="InterPro" id="IPR026307">
    <property type="entry name" value="TMEM132"/>
</dbReference>
<evidence type="ECO:0000259" key="3">
    <source>
        <dbReference type="Pfam" id="PF23487"/>
    </source>
</evidence>
<dbReference type="EMBL" id="KN716410">
    <property type="protein sequence ID" value="KJH45394.1"/>
    <property type="molecule type" value="Genomic_DNA"/>
</dbReference>
<dbReference type="PANTHER" id="PTHR13388:SF11">
    <property type="entry name" value="DETONATOR, ISOFORM E"/>
    <property type="match status" value="1"/>
</dbReference>
<evidence type="ECO:0000313" key="5">
    <source>
        <dbReference type="Proteomes" id="UP000053766"/>
    </source>
</evidence>
<gene>
    <name evidence="4" type="ORF">DICVIV_08561</name>
</gene>
<keyword evidence="2" id="KW-0472">Membrane</keyword>
<evidence type="ECO:0000256" key="1">
    <source>
        <dbReference type="SAM" id="MobiDB-lite"/>
    </source>
</evidence>
<evidence type="ECO:0000313" key="4">
    <source>
        <dbReference type="EMBL" id="KJH45394.1"/>
    </source>
</evidence>
<feature type="transmembrane region" description="Helical" evidence="2">
    <location>
        <begin position="201"/>
        <end position="224"/>
    </location>
</feature>
<sequence length="395" mass="44387">MSLNRHYNNNLSCTFRIIMKAQTPNMELGSSSVTVNDDMVTVSRLIAIPVVEMSLNVEQSIGKRAQYDVITTLETVFHHRYQHGSFTYQLFYSDETMEFLDDIIITDFVLSSQSTDERVLAITHKIQNGVDMIALDDLNDPLVEFELRPPSHCSDIDAIPLATYNVLMRIEFEGHDSRRLAAARYANNATISTQLSDEASFWRVDSVLTMILVFILVVGIVRLFSKKATNFKGYEKLVAPLLSRLSSSSSGCERDEDSKEWVWLGKARNDTNSVGSHCSQKSTVHITEQSSPSYDDTTQASISYRGSEISVFISPTPIVTVHADYELPCGGSWRSSRKARGRTTRHALIDSSSDHNLARVVARSDSWKDEAVWPTSTWSAKKRTTIYEGMRESVA</sequence>
<feature type="region of interest" description="Disordered" evidence="1">
    <location>
        <begin position="274"/>
        <end position="298"/>
    </location>
</feature>
<reference evidence="5" key="2">
    <citation type="journal article" date="2016" name="Sci. Rep.">
        <title>Dictyocaulus viviparus genome, variome and transcriptome elucidate lungworm biology and support future intervention.</title>
        <authorList>
            <person name="McNulty S.N."/>
            <person name="Strube C."/>
            <person name="Rosa B.A."/>
            <person name="Martin J.C."/>
            <person name="Tyagi R."/>
            <person name="Choi Y.J."/>
            <person name="Wang Q."/>
            <person name="Hallsworth Pepin K."/>
            <person name="Zhang X."/>
            <person name="Ozersky P."/>
            <person name="Wilson R.K."/>
            <person name="Sternberg P.W."/>
            <person name="Gasser R.B."/>
            <person name="Mitreva M."/>
        </authorList>
    </citation>
    <scope>NUCLEOTIDE SEQUENCE [LARGE SCALE GENOMIC DNA]</scope>
    <source>
        <strain evidence="5">HannoverDv2000</strain>
    </source>
</reference>
<keyword evidence="2" id="KW-1133">Transmembrane helix</keyword>
<reference evidence="4 5" key="1">
    <citation type="submission" date="2013-11" db="EMBL/GenBank/DDBJ databases">
        <title>Draft genome of the bovine lungworm Dictyocaulus viviparus.</title>
        <authorList>
            <person name="Mitreva M."/>
        </authorList>
    </citation>
    <scope>NUCLEOTIDE SEQUENCE [LARGE SCALE GENOMIC DNA]</scope>
    <source>
        <strain evidence="4 5">HannoverDv2000</strain>
    </source>
</reference>
<dbReference type="AlphaFoldDB" id="A0A0D8XNM1"/>
<accession>A0A0D8XNM1</accession>
<keyword evidence="5" id="KW-1185">Reference proteome</keyword>
<dbReference type="OrthoDB" id="10026202at2759"/>
<dbReference type="Proteomes" id="UP000053766">
    <property type="component" value="Unassembled WGS sequence"/>
</dbReference>
<keyword evidence="2" id="KW-0812">Transmembrane</keyword>
<proteinExistence type="predicted"/>
<dbReference type="PANTHER" id="PTHR13388">
    <property type="entry name" value="DETONATOR, ISOFORM E"/>
    <property type="match status" value="1"/>
</dbReference>
<protein>
    <recommendedName>
        <fullName evidence="3">Transmembrane protein TMEM132 sixth domain-containing protein</fullName>
    </recommendedName>
</protein>
<dbReference type="InterPro" id="IPR055424">
    <property type="entry name" value="Ig_TMEM132_6th"/>
</dbReference>
<name>A0A0D8XNM1_DICVI</name>
<feature type="domain" description="Transmembrane protein TMEM132 sixth" evidence="3">
    <location>
        <begin position="41"/>
        <end position="154"/>
    </location>
</feature>
<evidence type="ECO:0000256" key="2">
    <source>
        <dbReference type="SAM" id="Phobius"/>
    </source>
</evidence>
<organism evidence="4 5">
    <name type="scientific">Dictyocaulus viviparus</name>
    <name type="common">Bovine lungworm</name>
    <dbReference type="NCBI Taxonomy" id="29172"/>
    <lineage>
        <taxon>Eukaryota</taxon>
        <taxon>Metazoa</taxon>
        <taxon>Ecdysozoa</taxon>
        <taxon>Nematoda</taxon>
        <taxon>Chromadorea</taxon>
        <taxon>Rhabditida</taxon>
        <taxon>Rhabditina</taxon>
        <taxon>Rhabditomorpha</taxon>
        <taxon>Strongyloidea</taxon>
        <taxon>Metastrongylidae</taxon>
        <taxon>Dictyocaulus</taxon>
    </lineage>
</organism>
<dbReference type="Pfam" id="PF23487">
    <property type="entry name" value="Ig_TMEM132_6th"/>
    <property type="match status" value="1"/>
</dbReference>